<evidence type="ECO:0000313" key="3">
    <source>
        <dbReference type="Proteomes" id="UP001597059"/>
    </source>
</evidence>
<sequence length="746" mass="80203">MFKLMLLLLTPIVIVGCGGGGSSEEGSTTATYKAELISSGWDCGPTDTSCYKVQNAALLTTSIYTKDVSSEQLDNSDTLMNFAIESVSSSLKLLASCSTVQAKSTVKYTCYVDDEQASVASSNISELEMELSVKEIDNDANGLPFSVSSTKTILDASNLPSYLSTSLARTLRKSYYEHAGYQCGEDDCYKLTSTLSANIKLTEYDTAEKCTLSDGACGSVAAIEWAMNLSDFIDEFKDSGLLVYSAPITPFEVSCAYELKNAIYCISKFRLNSSSSTVSTVASKVELAPEVSEPTTASQFTFTGEGKSFSELQDRNVNSIVLNNFKDSLFSEYYLGTILPDLPVIPSDDFAANLPTEVTNKLQSFRTNDNWGGTSNIEDARAPACFARHIPSSLTPDAWISCYAFESDTTVHECTAHLNLGSMDCSTLTGSELPYYEANFDQMLEFHGFDYGYDDLGVAHSSSYPIVVVDSGCEIGNDHVSSRISQSGVYYTNSGNNQLQYSSTTSEGAMRFDLDPSYWESHGSAHCTNIMGVTSTNEGAYLNVVNVLDGIGASVPTLKAKMESTFGADALLAKSSRVPLGESYNTVFAASSSNQLLVNSGGNSSEDWSDLVIVADVESIESAVIVGSVGWGKELSDFSAVPGENASIQLRWITALGENIVTAASVSNTSKSIIKTDGTSLANQFVSRALDLAKSYCTKLNYRDLAQVMLNTADHDFDGYNAEEYGQGILDVKSMMTKLQGDGCSI</sequence>
<comment type="caution">
    <text evidence="2">The sequence shown here is derived from an EMBL/GenBank/DDBJ whole genome shotgun (WGS) entry which is preliminary data.</text>
</comment>
<evidence type="ECO:0000313" key="2">
    <source>
        <dbReference type="EMBL" id="MFD1385134.1"/>
    </source>
</evidence>
<accession>A0ABW4B4Y4</accession>
<dbReference type="Pfam" id="PF00082">
    <property type="entry name" value="Peptidase_S8"/>
    <property type="match status" value="1"/>
</dbReference>
<dbReference type="SUPFAM" id="SSF52743">
    <property type="entry name" value="Subtilisin-like"/>
    <property type="match status" value="1"/>
</dbReference>
<dbReference type="InterPro" id="IPR036852">
    <property type="entry name" value="Peptidase_S8/S53_dom_sf"/>
</dbReference>
<protein>
    <submittedName>
        <fullName evidence="2">S8 family serine peptidase</fullName>
    </submittedName>
</protein>
<dbReference type="Gene3D" id="3.40.50.200">
    <property type="entry name" value="Peptidase S8/S53 domain"/>
    <property type="match status" value="1"/>
</dbReference>
<dbReference type="EMBL" id="JBHTMN010000019">
    <property type="protein sequence ID" value="MFD1385134.1"/>
    <property type="molecule type" value="Genomic_DNA"/>
</dbReference>
<feature type="domain" description="Peptidase S8/S53" evidence="1">
    <location>
        <begin position="468"/>
        <end position="728"/>
    </location>
</feature>
<keyword evidence="3" id="KW-1185">Reference proteome</keyword>
<dbReference type="InterPro" id="IPR000209">
    <property type="entry name" value="Peptidase_S8/S53_dom"/>
</dbReference>
<evidence type="ECO:0000259" key="1">
    <source>
        <dbReference type="Pfam" id="PF00082"/>
    </source>
</evidence>
<proteinExistence type="predicted"/>
<dbReference type="Proteomes" id="UP001597059">
    <property type="component" value="Unassembled WGS sequence"/>
</dbReference>
<organism evidence="2 3">
    <name type="scientific">Rhodanobacter aciditrophus</name>
    <dbReference type="NCBI Taxonomy" id="1623218"/>
    <lineage>
        <taxon>Bacteria</taxon>
        <taxon>Pseudomonadati</taxon>
        <taxon>Pseudomonadota</taxon>
        <taxon>Gammaproteobacteria</taxon>
        <taxon>Lysobacterales</taxon>
        <taxon>Rhodanobacteraceae</taxon>
        <taxon>Rhodanobacter</taxon>
    </lineage>
</organism>
<reference evidence="3" key="1">
    <citation type="journal article" date="2019" name="Int. J. Syst. Evol. Microbiol.">
        <title>The Global Catalogue of Microorganisms (GCM) 10K type strain sequencing project: providing services to taxonomists for standard genome sequencing and annotation.</title>
        <authorList>
            <consortium name="The Broad Institute Genomics Platform"/>
            <consortium name="The Broad Institute Genome Sequencing Center for Infectious Disease"/>
            <person name="Wu L."/>
            <person name="Ma J."/>
        </authorList>
    </citation>
    <scope>NUCLEOTIDE SEQUENCE [LARGE SCALE GENOMIC DNA]</scope>
    <source>
        <strain evidence="3">JCM 30774</strain>
    </source>
</reference>
<dbReference type="RefSeq" id="WP_377370032.1">
    <property type="nucleotide sequence ID" value="NZ_JBHTMN010000019.1"/>
</dbReference>
<name>A0ABW4B4Y4_9GAMM</name>
<gene>
    <name evidence="2" type="ORF">ACFQ45_17415</name>
</gene>
<dbReference type="PROSITE" id="PS51257">
    <property type="entry name" value="PROKAR_LIPOPROTEIN"/>
    <property type="match status" value="1"/>
</dbReference>